<dbReference type="InterPro" id="IPR011990">
    <property type="entry name" value="TPR-like_helical_dom_sf"/>
</dbReference>
<evidence type="ECO:0000256" key="1">
    <source>
        <dbReference type="PROSITE-ProRule" id="PRU00339"/>
    </source>
</evidence>
<dbReference type="EMBL" id="FPAS01000002">
    <property type="protein sequence ID" value="SFT69070.1"/>
    <property type="molecule type" value="Genomic_DNA"/>
</dbReference>
<gene>
    <name evidence="4" type="ORF">SAMN05216474_1835</name>
</gene>
<dbReference type="RefSeq" id="WP_090248622.1">
    <property type="nucleotide sequence ID" value="NZ_FPAS01000002.1"/>
</dbReference>
<evidence type="ECO:0000256" key="3">
    <source>
        <dbReference type="SAM" id="SignalP"/>
    </source>
</evidence>
<dbReference type="AlphaFoldDB" id="A0A1I7A2D9"/>
<keyword evidence="3" id="KW-0732">Signal</keyword>
<accession>A0A1I7A2D9</accession>
<keyword evidence="5" id="KW-1185">Reference proteome</keyword>
<dbReference type="Proteomes" id="UP000236454">
    <property type="component" value="Unassembled WGS sequence"/>
</dbReference>
<dbReference type="OrthoDB" id="9776208at2"/>
<proteinExistence type="predicted"/>
<dbReference type="PROSITE" id="PS50005">
    <property type="entry name" value="TPR"/>
    <property type="match status" value="1"/>
</dbReference>
<reference evidence="4 5" key="1">
    <citation type="submission" date="2016-10" db="EMBL/GenBank/DDBJ databases">
        <authorList>
            <person name="de Groot N.N."/>
        </authorList>
    </citation>
    <scope>NUCLEOTIDE SEQUENCE [LARGE SCALE GENOMIC DNA]</scope>
    <source>
        <strain evidence="4 5">CGMCC 1.7005</strain>
    </source>
</reference>
<keyword evidence="2" id="KW-1133">Transmembrane helix</keyword>
<dbReference type="InterPro" id="IPR019734">
    <property type="entry name" value="TPR_rpt"/>
</dbReference>
<organism evidence="4 5">
    <name type="scientific">Lishizhenia tianjinensis</name>
    <dbReference type="NCBI Taxonomy" id="477690"/>
    <lineage>
        <taxon>Bacteria</taxon>
        <taxon>Pseudomonadati</taxon>
        <taxon>Bacteroidota</taxon>
        <taxon>Flavobacteriia</taxon>
        <taxon>Flavobacteriales</taxon>
        <taxon>Crocinitomicaceae</taxon>
        <taxon>Lishizhenia</taxon>
    </lineage>
</organism>
<dbReference type="Gene3D" id="1.25.40.10">
    <property type="entry name" value="Tetratricopeptide repeat domain"/>
    <property type="match status" value="1"/>
</dbReference>
<evidence type="ECO:0000256" key="2">
    <source>
        <dbReference type="SAM" id="Phobius"/>
    </source>
</evidence>
<dbReference type="Pfam" id="PF00515">
    <property type="entry name" value="TPR_1"/>
    <property type="match status" value="1"/>
</dbReference>
<feature type="repeat" description="TPR" evidence="1">
    <location>
        <begin position="49"/>
        <end position="82"/>
    </location>
</feature>
<feature type="signal peptide" evidence="3">
    <location>
        <begin position="1"/>
        <end position="18"/>
    </location>
</feature>
<sequence length="240" mass="27996">MRQLLLLCFTLMITLAQANFEKGVAFYQDKQYKKAISAFQQDWDSTQNSANLYNLGLSHLMLKQPEKALYYFEKTLKYDPNNTDAIYNASHLFSEMNEGSYWQHPYSWIGRFVFKFSSNTWSYLSLFFALLLGLSIFITLQPHQRSRKKIGQFGIVITFVFLATSTLAAKFSYEHFVATEFAYLPKTDIATFISPGKNPTEVKLELNQRYKVNQQQDDFLQIQLKTGERIWVAQKDVLSY</sequence>
<name>A0A1I7A2D9_9FLAO</name>
<evidence type="ECO:0000313" key="5">
    <source>
        <dbReference type="Proteomes" id="UP000236454"/>
    </source>
</evidence>
<feature type="transmembrane region" description="Helical" evidence="2">
    <location>
        <begin position="152"/>
        <end position="173"/>
    </location>
</feature>
<dbReference type="STRING" id="477690.SAMN05216474_1835"/>
<feature type="transmembrane region" description="Helical" evidence="2">
    <location>
        <begin position="121"/>
        <end position="140"/>
    </location>
</feature>
<evidence type="ECO:0000313" key="4">
    <source>
        <dbReference type="EMBL" id="SFT69070.1"/>
    </source>
</evidence>
<keyword evidence="1" id="KW-0802">TPR repeat</keyword>
<dbReference type="SUPFAM" id="SSF48452">
    <property type="entry name" value="TPR-like"/>
    <property type="match status" value="1"/>
</dbReference>
<keyword evidence="2" id="KW-0812">Transmembrane</keyword>
<dbReference type="SMART" id="SM00028">
    <property type="entry name" value="TPR"/>
    <property type="match status" value="2"/>
</dbReference>
<feature type="chain" id="PRO_5014731556" evidence="3">
    <location>
        <begin position="19"/>
        <end position="240"/>
    </location>
</feature>
<keyword evidence="2" id="KW-0472">Membrane</keyword>
<protein>
    <submittedName>
        <fullName evidence="4">Tetratricopeptide repeat-containing protein</fullName>
    </submittedName>
</protein>